<dbReference type="InterPro" id="IPR017888">
    <property type="entry name" value="CYC/TB1_R_domain"/>
</dbReference>
<organism evidence="10 11">
    <name type="scientific">Deinandra increscens subsp. villosa</name>
    <dbReference type="NCBI Taxonomy" id="3103831"/>
    <lineage>
        <taxon>Eukaryota</taxon>
        <taxon>Viridiplantae</taxon>
        <taxon>Streptophyta</taxon>
        <taxon>Embryophyta</taxon>
        <taxon>Tracheophyta</taxon>
        <taxon>Spermatophyta</taxon>
        <taxon>Magnoliopsida</taxon>
        <taxon>eudicotyledons</taxon>
        <taxon>Gunneridae</taxon>
        <taxon>Pentapetalae</taxon>
        <taxon>asterids</taxon>
        <taxon>campanulids</taxon>
        <taxon>Asterales</taxon>
        <taxon>Asteraceae</taxon>
        <taxon>Asteroideae</taxon>
        <taxon>Heliantheae alliance</taxon>
        <taxon>Madieae</taxon>
        <taxon>Madiinae</taxon>
        <taxon>Deinandra</taxon>
    </lineage>
</organism>
<proteinExistence type="predicted"/>
<dbReference type="AlphaFoldDB" id="A0AAP0CI89"/>
<evidence type="ECO:0000256" key="5">
    <source>
        <dbReference type="ARBA" id="ARBA00023163"/>
    </source>
</evidence>
<evidence type="ECO:0000256" key="1">
    <source>
        <dbReference type="ARBA" id="ARBA00004123"/>
    </source>
</evidence>
<dbReference type="GO" id="GO:0043565">
    <property type="term" value="F:sequence-specific DNA binding"/>
    <property type="evidence" value="ECO:0007669"/>
    <property type="project" value="TreeGrafter"/>
</dbReference>
<name>A0AAP0CI89_9ASTR</name>
<protein>
    <submittedName>
        <fullName evidence="10">Uncharacterized protein</fullName>
    </submittedName>
</protein>
<dbReference type="PROSITE" id="PS51369">
    <property type="entry name" value="TCP"/>
    <property type="match status" value="1"/>
</dbReference>
<keyword evidence="3" id="KW-0805">Transcription regulation</keyword>
<evidence type="ECO:0000313" key="10">
    <source>
        <dbReference type="EMBL" id="KAK9053828.1"/>
    </source>
</evidence>
<dbReference type="InterPro" id="IPR017887">
    <property type="entry name" value="TF_TCP_subgr"/>
</dbReference>
<feature type="domain" description="R" evidence="9">
    <location>
        <begin position="255"/>
        <end position="272"/>
    </location>
</feature>
<feature type="domain" description="TCP" evidence="8">
    <location>
        <begin position="122"/>
        <end position="180"/>
    </location>
</feature>
<keyword evidence="4" id="KW-0238">DNA-binding</keyword>
<dbReference type="GO" id="GO:0005634">
    <property type="term" value="C:nucleus"/>
    <property type="evidence" value="ECO:0007669"/>
    <property type="project" value="UniProtKB-SubCell"/>
</dbReference>
<comment type="caution">
    <text evidence="10">The sequence shown here is derived from an EMBL/GenBank/DDBJ whole genome shotgun (WGS) entry which is preliminary data.</text>
</comment>
<feature type="region of interest" description="Disordered" evidence="7">
    <location>
        <begin position="92"/>
        <end position="138"/>
    </location>
</feature>
<evidence type="ECO:0000256" key="3">
    <source>
        <dbReference type="ARBA" id="ARBA00023015"/>
    </source>
</evidence>
<evidence type="ECO:0000256" key="2">
    <source>
        <dbReference type="ARBA" id="ARBA00022473"/>
    </source>
</evidence>
<accession>A0AAP0CI89</accession>
<evidence type="ECO:0000256" key="7">
    <source>
        <dbReference type="SAM" id="MobiDB-lite"/>
    </source>
</evidence>
<dbReference type="PANTHER" id="PTHR31072:SF226">
    <property type="entry name" value="TRANSCRIPTION FACTOR TCP18"/>
    <property type="match status" value="1"/>
</dbReference>
<evidence type="ECO:0000256" key="4">
    <source>
        <dbReference type="ARBA" id="ARBA00023125"/>
    </source>
</evidence>
<keyword evidence="5" id="KW-0804">Transcription</keyword>
<comment type="subcellular location">
    <subcellularLocation>
        <location evidence="1">Nucleus</location>
    </subcellularLocation>
</comment>
<dbReference type="InterPro" id="IPR005333">
    <property type="entry name" value="Transcription_factor_TCP"/>
</dbReference>
<dbReference type="PANTHER" id="PTHR31072">
    <property type="entry name" value="TRANSCRIPTION FACTOR TCP4-RELATED"/>
    <property type="match status" value="1"/>
</dbReference>
<dbReference type="Pfam" id="PF03634">
    <property type="entry name" value="TCP"/>
    <property type="match status" value="1"/>
</dbReference>
<evidence type="ECO:0000256" key="6">
    <source>
        <dbReference type="ARBA" id="ARBA00023242"/>
    </source>
</evidence>
<keyword evidence="2" id="KW-0217">Developmental protein</keyword>
<gene>
    <name evidence="10" type="ORF">SSX86_024903</name>
</gene>
<dbReference type="EMBL" id="JBCNJP010000025">
    <property type="protein sequence ID" value="KAK9053828.1"/>
    <property type="molecule type" value="Genomic_DNA"/>
</dbReference>
<keyword evidence="6" id="KW-0539">Nucleus</keyword>
<dbReference type="PROSITE" id="PS51370">
    <property type="entry name" value="R"/>
    <property type="match status" value="1"/>
</dbReference>
<sequence length="365" mass="41297">MYPSSNNDNGCMPQRASFFGNYYNDNASSSPSFFLQSPIYMPLEDEAVFCEFFQQQQFVSNDHNHHNMVTLEHEMPNMESTMEEYSNINRLAATNNGDDDHCELNTHGQEPEKSSPRKRLSKRDRHSKINTAQGPRDRRMRLSLDVAKKLFGLQDLLGFDKASKTVDWLLTQSKTAILELLPDPSCSFMDVSNSASSTSECEVMSGTADQFMGTTGDDQVTINDKTKSCSGSNKKKKEKVSRVRKCADFHHPLAKASRERARERARERTIEKRNNNHGGGYDSISRTCLDQAVDQEVNQLGSWNTFPENQHQSLGQMSSDFHPNQGFVSDNSSLLMIDNWTPSYVFNYPHSSGLTHEVIVHLIST</sequence>
<feature type="compositionally biased region" description="Basic and acidic residues" evidence="7">
    <location>
        <begin position="98"/>
        <end position="115"/>
    </location>
</feature>
<feature type="compositionally biased region" description="Basic residues" evidence="7">
    <location>
        <begin position="116"/>
        <end position="128"/>
    </location>
</feature>
<reference evidence="10 11" key="1">
    <citation type="submission" date="2024-04" db="EMBL/GenBank/DDBJ databases">
        <title>The reference genome of an endangered Asteraceae, Deinandra increscens subsp. villosa, native to the Central Coast of California.</title>
        <authorList>
            <person name="Guilliams M."/>
            <person name="Hasenstab-Lehman K."/>
            <person name="Meyer R."/>
            <person name="Mcevoy S."/>
        </authorList>
    </citation>
    <scope>NUCLEOTIDE SEQUENCE [LARGE SCALE GENOMIC DNA]</scope>
    <source>
        <tissue evidence="10">Leaf</tissue>
    </source>
</reference>
<dbReference type="GO" id="GO:2000032">
    <property type="term" value="P:regulation of secondary shoot formation"/>
    <property type="evidence" value="ECO:0007669"/>
    <property type="project" value="TreeGrafter"/>
</dbReference>
<evidence type="ECO:0000259" key="8">
    <source>
        <dbReference type="PROSITE" id="PS51369"/>
    </source>
</evidence>
<evidence type="ECO:0000259" key="9">
    <source>
        <dbReference type="PROSITE" id="PS51370"/>
    </source>
</evidence>
<dbReference type="Proteomes" id="UP001408789">
    <property type="component" value="Unassembled WGS sequence"/>
</dbReference>
<evidence type="ECO:0000313" key="11">
    <source>
        <dbReference type="Proteomes" id="UP001408789"/>
    </source>
</evidence>
<keyword evidence="11" id="KW-1185">Reference proteome</keyword>
<dbReference type="GO" id="GO:0003700">
    <property type="term" value="F:DNA-binding transcription factor activity"/>
    <property type="evidence" value="ECO:0007669"/>
    <property type="project" value="InterPro"/>
</dbReference>